<comment type="caution">
    <text evidence="1">The sequence shown here is derived from an EMBL/GenBank/DDBJ whole genome shotgun (WGS) entry which is preliminary data.</text>
</comment>
<dbReference type="EMBL" id="SHNN01000004">
    <property type="protein sequence ID" value="MCX2982888.1"/>
    <property type="molecule type" value="Genomic_DNA"/>
</dbReference>
<dbReference type="RefSeq" id="WP_279246913.1">
    <property type="nucleotide sequence ID" value="NZ_SHNN01000004.1"/>
</dbReference>
<dbReference type="Proteomes" id="UP001143362">
    <property type="component" value="Unassembled WGS sequence"/>
</dbReference>
<protein>
    <submittedName>
        <fullName evidence="1">Uncharacterized protein</fullName>
    </submittedName>
</protein>
<organism evidence="1 2">
    <name type="scientific">Candidatus Litorirhabdus singularis</name>
    <dbReference type="NCBI Taxonomy" id="2518993"/>
    <lineage>
        <taxon>Bacteria</taxon>
        <taxon>Pseudomonadati</taxon>
        <taxon>Pseudomonadota</taxon>
        <taxon>Gammaproteobacteria</taxon>
        <taxon>Cellvibrionales</taxon>
        <taxon>Halieaceae</taxon>
        <taxon>Candidatus Litorirhabdus</taxon>
    </lineage>
</organism>
<accession>A0ABT3TKP8</accession>
<evidence type="ECO:0000313" key="1">
    <source>
        <dbReference type="EMBL" id="MCX2982888.1"/>
    </source>
</evidence>
<keyword evidence="2" id="KW-1185">Reference proteome</keyword>
<name>A0ABT3TKP8_9GAMM</name>
<reference evidence="1" key="1">
    <citation type="submission" date="2019-02" db="EMBL/GenBank/DDBJ databases">
        <authorList>
            <person name="Li S.-H."/>
        </authorList>
    </citation>
    <scope>NUCLEOTIDE SEQUENCE</scope>
    <source>
        <strain evidence="1">IMCC14734</strain>
    </source>
</reference>
<sequence length="126" mass="14599">MIQLFCGNPDVSWSNLYSILHLTKMNVQNASYGRAAKLVNVYLKTMVVLIDPSGEPAKLIYPPIDRILLQSLAAKSDADEETKKFFRRIKWTQLDEPEYFEVVGILRTLNGDRPFWIIEEHWNVTN</sequence>
<evidence type="ECO:0000313" key="2">
    <source>
        <dbReference type="Proteomes" id="UP001143362"/>
    </source>
</evidence>
<proteinExistence type="predicted"/>
<gene>
    <name evidence="1" type="ORF">EYC98_18660</name>
</gene>